<keyword evidence="4" id="KW-1185">Reference proteome</keyword>
<proteinExistence type="predicted"/>
<gene>
    <name evidence="3" type="ORF">PR048_012251</name>
</gene>
<reference evidence="3 4" key="1">
    <citation type="submission" date="2023-02" db="EMBL/GenBank/DDBJ databases">
        <title>LHISI_Scaffold_Assembly.</title>
        <authorList>
            <person name="Stuart O.P."/>
            <person name="Cleave R."/>
            <person name="Magrath M.J.L."/>
            <person name="Mikheyev A.S."/>
        </authorList>
    </citation>
    <scope>NUCLEOTIDE SEQUENCE [LARGE SCALE GENOMIC DNA]</scope>
    <source>
        <strain evidence="3">Daus_M_001</strain>
        <tissue evidence="3">Leg muscle</tissue>
    </source>
</reference>
<keyword evidence="2" id="KW-1133">Transmembrane helix</keyword>
<feature type="region of interest" description="Disordered" evidence="1">
    <location>
        <begin position="196"/>
        <end position="224"/>
    </location>
</feature>
<evidence type="ECO:0000256" key="1">
    <source>
        <dbReference type="SAM" id="MobiDB-lite"/>
    </source>
</evidence>
<organism evidence="3 4">
    <name type="scientific">Dryococelus australis</name>
    <dbReference type="NCBI Taxonomy" id="614101"/>
    <lineage>
        <taxon>Eukaryota</taxon>
        <taxon>Metazoa</taxon>
        <taxon>Ecdysozoa</taxon>
        <taxon>Arthropoda</taxon>
        <taxon>Hexapoda</taxon>
        <taxon>Insecta</taxon>
        <taxon>Pterygota</taxon>
        <taxon>Neoptera</taxon>
        <taxon>Polyneoptera</taxon>
        <taxon>Phasmatodea</taxon>
        <taxon>Verophasmatodea</taxon>
        <taxon>Anareolatae</taxon>
        <taxon>Phasmatidae</taxon>
        <taxon>Eurycanthinae</taxon>
        <taxon>Dryococelus</taxon>
    </lineage>
</organism>
<feature type="region of interest" description="Disordered" evidence="1">
    <location>
        <begin position="332"/>
        <end position="379"/>
    </location>
</feature>
<accession>A0ABQ9HPD7</accession>
<feature type="transmembrane region" description="Helical" evidence="2">
    <location>
        <begin position="7"/>
        <end position="34"/>
    </location>
</feature>
<evidence type="ECO:0000313" key="3">
    <source>
        <dbReference type="EMBL" id="KAJ8886045.1"/>
    </source>
</evidence>
<dbReference type="EMBL" id="JARBHB010000004">
    <property type="protein sequence ID" value="KAJ8886045.1"/>
    <property type="molecule type" value="Genomic_DNA"/>
</dbReference>
<dbReference type="Proteomes" id="UP001159363">
    <property type="component" value="Chromosome X"/>
</dbReference>
<name>A0ABQ9HPD7_9NEOP</name>
<feature type="transmembrane region" description="Helical" evidence="2">
    <location>
        <begin position="40"/>
        <end position="67"/>
    </location>
</feature>
<sequence length="866" mass="94256">MTAVLSVVLNAVLIVVRVVLITEHTVLIAVLSAVLVTVQIAVHAVLIVVRAVLIAVHAILVVVRAGLNVVHVGRMSLPRKVPNKMGLHLASQLAVVQLELCTHPYASQQVAPTLLPNWQLSDLNFVQGCVHHHGRAPTCINIRPNIVRDCLSANLQRFPIRRQTSHGAVGWCPTDLECGRLWVRIPSKVLRVDEGETRGELSSAGIEGRGKRETRREKPPTSGIVCHVPHLPKSGATRPGIAMMRGRAVWISLLVTVACSQATEACRNVRGAAARTTGDTRPNAASILPPGHSMQDTIHTQPMTALLSVNGGAACCEEGAPRGACYRRLSRGGSAEDKGRGCSSAAAEPSTMPAGPDAGPGASLKRHRRESGTARRDTQAPVRILPPSSFASAGLYVVGGGGLGSEVTARLPSLPLFFVAGARAAIRLAAHSGAKVGPGPGCQTHASSRPSLPPAAYNTPLTSTLFTDKRRVFLKFYFQDIPRLVRTKLNQVQKIAPKGQRRTSMVAQFNDILPVTLLASHQGEPSSIPGRVTPRFSHVGIVLVDGFPQGSPVLLALSFRRCSILTSITPSALKTSRLRTTQISSLRGPLRQLTSLEIKGHFFLRLGATVAERLARSPPIKANRAQSPAGLPDFRKWESCRTMTLVCRFSRGSPASPAPSFRRRSIFTSTTLIGSQGRPNLFNSLFTLLRPRGNHLTRQKMAMWALRPPCEIIQELPFHRRFLMSFSLPSTLNSCVSSLDTRHIFDHRRVKLNNVKLKLYAHTCCHYNLSPRASDIIQLGTIVAEWLDCSPLTKFNYLPGRHRIFENRNRAGRCRWSTGFLGDLPFPQPLHSSGSLFSPRFTFFGSQHLIKNAPNLSTVTNSILFI</sequence>
<evidence type="ECO:0000256" key="2">
    <source>
        <dbReference type="SAM" id="Phobius"/>
    </source>
</evidence>
<keyword evidence="2" id="KW-0472">Membrane</keyword>
<protein>
    <submittedName>
        <fullName evidence="3">Uncharacterized protein</fullName>
    </submittedName>
</protein>
<feature type="compositionally biased region" description="Basic and acidic residues" evidence="1">
    <location>
        <begin position="208"/>
        <end position="219"/>
    </location>
</feature>
<evidence type="ECO:0000313" key="4">
    <source>
        <dbReference type="Proteomes" id="UP001159363"/>
    </source>
</evidence>
<comment type="caution">
    <text evidence="3">The sequence shown here is derived from an EMBL/GenBank/DDBJ whole genome shotgun (WGS) entry which is preliminary data.</text>
</comment>
<keyword evidence="2" id="KW-0812">Transmembrane</keyword>